<evidence type="ECO:0000313" key="2">
    <source>
        <dbReference type="EMBL" id="ABM33573.1"/>
    </source>
</evidence>
<evidence type="ECO:0000256" key="1">
    <source>
        <dbReference type="SAM" id="MobiDB-lite"/>
    </source>
</evidence>
<dbReference type="EMBL" id="CP000512">
    <property type="protein sequence ID" value="ABM33573.1"/>
    <property type="molecule type" value="Genomic_DNA"/>
</dbReference>
<feature type="compositionally biased region" description="Basic residues" evidence="1">
    <location>
        <begin position="9"/>
        <end position="20"/>
    </location>
</feature>
<organism evidence="2 3">
    <name type="scientific">Paracidovorax citrulli (strain AAC00-1)</name>
    <name type="common">Acidovorax citrulli</name>
    <dbReference type="NCBI Taxonomy" id="397945"/>
    <lineage>
        <taxon>Bacteria</taxon>
        <taxon>Pseudomonadati</taxon>
        <taxon>Pseudomonadota</taxon>
        <taxon>Betaproteobacteria</taxon>
        <taxon>Burkholderiales</taxon>
        <taxon>Comamonadaceae</taxon>
        <taxon>Paracidovorax</taxon>
    </lineage>
</organism>
<name>A1TRI5_PARC0</name>
<dbReference type="HOGENOM" id="CLU_1773330_0_0_4"/>
<reference evidence="2" key="1">
    <citation type="submission" date="2006-12" db="EMBL/GenBank/DDBJ databases">
        <title>Complete sequence of Acidovorax avenae subsp. citrulli AAC00-1.</title>
        <authorList>
            <consortium name="US DOE Joint Genome Institute"/>
            <person name="Copeland A."/>
            <person name="Lucas S."/>
            <person name="Lapidus A."/>
            <person name="Barry K."/>
            <person name="Detter J.C."/>
            <person name="Glavina del Rio T."/>
            <person name="Dalin E."/>
            <person name="Tice H."/>
            <person name="Pitluck S."/>
            <person name="Kiss H."/>
            <person name="Brettin T."/>
            <person name="Bruce D."/>
            <person name="Han C."/>
            <person name="Tapia R."/>
            <person name="Gilna P."/>
            <person name="Schmutz J."/>
            <person name="Larimer F."/>
            <person name="Land M."/>
            <person name="Hauser L."/>
            <person name="Kyrpides N."/>
            <person name="Kim E."/>
            <person name="Stahl D."/>
            <person name="Richardson P."/>
        </authorList>
    </citation>
    <scope>NUCLEOTIDE SEQUENCE</scope>
    <source>
        <strain evidence="2">AAC00-1</strain>
    </source>
</reference>
<proteinExistence type="predicted"/>
<dbReference type="AlphaFoldDB" id="A1TRI5"/>
<dbReference type="STRING" id="397945.Aave_3006"/>
<dbReference type="KEGG" id="aav:Aave_3006"/>
<gene>
    <name evidence="2" type="ordered locus">Aave_3006</name>
</gene>
<evidence type="ECO:0000313" key="3">
    <source>
        <dbReference type="Proteomes" id="UP000002596"/>
    </source>
</evidence>
<protein>
    <submittedName>
        <fullName evidence="2">Uncharacterized protein</fullName>
    </submittedName>
</protein>
<accession>A1TRI5</accession>
<feature type="compositionally biased region" description="Polar residues" evidence="1">
    <location>
        <begin position="22"/>
        <end position="48"/>
    </location>
</feature>
<feature type="region of interest" description="Disordered" evidence="1">
    <location>
        <begin position="112"/>
        <end position="146"/>
    </location>
</feature>
<dbReference type="Proteomes" id="UP000002596">
    <property type="component" value="Chromosome"/>
</dbReference>
<feature type="region of interest" description="Disordered" evidence="1">
    <location>
        <begin position="1"/>
        <end position="94"/>
    </location>
</feature>
<sequence>MRCTAGKGAVRRRQPRRRSQPNHAITATGTPSATHDQVSPQPSETRALTSPLAVSTPRAMGHPHKRPGRAPSACGAANAWESEEPGMAAGDRGPVREAGVEGMVCWGWRACRPGEPGGAGGSAQQAPGTGPSAGAPHQGTVRKPPF</sequence>